<protein>
    <submittedName>
        <fullName evidence="4">Glutathione peroxidase 1</fullName>
    </submittedName>
</protein>
<dbReference type="SUPFAM" id="SSF52833">
    <property type="entry name" value="Thioredoxin-like"/>
    <property type="match status" value="1"/>
</dbReference>
<reference evidence="4" key="1">
    <citation type="submission" date="2020-06" db="EMBL/GenBank/DDBJ databases">
        <authorList>
            <consortium name="Plant Systems Biology data submission"/>
        </authorList>
    </citation>
    <scope>NUCLEOTIDE SEQUENCE</scope>
    <source>
        <strain evidence="4">D6</strain>
    </source>
</reference>
<dbReference type="GO" id="GO:0004601">
    <property type="term" value="F:peroxidase activity"/>
    <property type="evidence" value="ECO:0007669"/>
    <property type="project" value="UniProtKB-KW"/>
</dbReference>
<keyword evidence="3" id="KW-0560">Oxidoreductase</keyword>
<accession>A0A9N8E0T5</accession>
<dbReference type="PANTHER" id="PTHR11592:SF78">
    <property type="entry name" value="GLUTATHIONE PEROXIDASE"/>
    <property type="match status" value="1"/>
</dbReference>
<keyword evidence="2 4" id="KW-0575">Peroxidase</keyword>
<evidence type="ECO:0000256" key="3">
    <source>
        <dbReference type="ARBA" id="ARBA00023002"/>
    </source>
</evidence>
<dbReference type="AlphaFoldDB" id="A0A9N8E0T5"/>
<gene>
    <name evidence="4" type="ORF">SEMRO_535_G162010.1</name>
</gene>
<evidence type="ECO:0000313" key="5">
    <source>
        <dbReference type="Proteomes" id="UP001153069"/>
    </source>
</evidence>
<proteinExistence type="inferred from homology"/>
<organism evidence="4 5">
    <name type="scientific">Seminavis robusta</name>
    <dbReference type="NCBI Taxonomy" id="568900"/>
    <lineage>
        <taxon>Eukaryota</taxon>
        <taxon>Sar</taxon>
        <taxon>Stramenopiles</taxon>
        <taxon>Ochrophyta</taxon>
        <taxon>Bacillariophyta</taxon>
        <taxon>Bacillariophyceae</taxon>
        <taxon>Bacillariophycidae</taxon>
        <taxon>Naviculales</taxon>
        <taxon>Naviculaceae</taxon>
        <taxon>Seminavis</taxon>
    </lineage>
</organism>
<dbReference type="Gene3D" id="3.40.30.10">
    <property type="entry name" value="Glutaredoxin"/>
    <property type="match status" value="1"/>
</dbReference>
<name>A0A9N8E0T5_9STRA</name>
<dbReference type="PROSITE" id="PS51355">
    <property type="entry name" value="GLUTATHIONE_PEROXID_3"/>
    <property type="match status" value="1"/>
</dbReference>
<dbReference type="InterPro" id="IPR036249">
    <property type="entry name" value="Thioredoxin-like_sf"/>
</dbReference>
<dbReference type="OrthoDB" id="446890at2759"/>
<comment type="caution">
    <text evidence="4">The sequence shown here is derived from an EMBL/GenBank/DDBJ whole genome shotgun (WGS) entry which is preliminary data.</text>
</comment>
<dbReference type="InterPro" id="IPR000889">
    <property type="entry name" value="Glutathione_peroxidase"/>
</dbReference>
<dbReference type="PANTHER" id="PTHR11592">
    <property type="entry name" value="GLUTATHIONE PEROXIDASE"/>
    <property type="match status" value="1"/>
</dbReference>
<comment type="similarity">
    <text evidence="1">Belongs to the glutathione peroxidase family.</text>
</comment>
<dbReference type="GO" id="GO:0006979">
    <property type="term" value="P:response to oxidative stress"/>
    <property type="evidence" value="ECO:0007669"/>
    <property type="project" value="InterPro"/>
</dbReference>
<evidence type="ECO:0000256" key="2">
    <source>
        <dbReference type="ARBA" id="ARBA00022559"/>
    </source>
</evidence>
<dbReference type="EMBL" id="CAICTM010000534">
    <property type="protein sequence ID" value="CAB9512417.1"/>
    <property type="molecule type" value="Genomic_DNA"/>
</dbReference>
<sequence length="310" mass="34195">MSFSPKLNGRTRDAAREFVLQKMPSSSDDNMETPSRRNILSSIGLIGASVLFSAMIPPTASLAAETESFAEIAARANKISKEMESAPSISEVRKTDKTMYDFSLPVEGADKSLLDVVRQQFDDAGNNAKVKAVLVVNIKQDDPVARKDIPELISLVTKYGRNGEFVVVCCPTEQGYFEPDTSTLIRLKLASEYGYGINPASVVTDKVNLLGTGAHPFWRWLEGTSRSPAGLGRVQGNFEKFLLDGRTGLPLRRYPRKYMPLDIRDDIEAVIAGRPIPPAGANWAEEWRGAAAEAERDTYRFEKGLNVFDQ</sequence>
<evidence type="ECO:0000256" key="1">
    <source>
        <dbReference type="ARBA" id="ARBA00006926"/>
    </source>
</evidence>
<dbReference type="Proteomes" id="UP001153069">
    <property type="component" value="Unassembled WGS sequence"/>
</dbReference>
<keyword evidence="5" id="KW-1185">Reference proteome</keyword>
<evidence type="ECO:0000313" key="4">
    <source>
        <dbReference type="EMBL" id="CAB9512417.1"/>
    </source>
</evidence>